<dbReference type="GO" id="GO:0006508">
    <property type="term" value="P:proteolysis"/>
    <property type="evidence" value="ECO:0007669"/>
    <property type="project" value="UniProtKB-KW"/>
</dbReference>
<reference evidence="12 13" key="1">
    <citation type="submission" date="2018-10" db="EMBL/GenBank/DDBJ databases">
        <title>Draft genome sequence of Weissella viridescens UCO-SMC3.</title>
        <authorList>
            <person name="Garcia-Cancino A."/>
            <person name="Espinoza-Monje M."/>
            <person name="Albarracin L."/>
            <person name="Garcia-Castillo V."/>
            <person name="Campos-Martin J."/>
            <person name="Nakano Y."/>
            <person name="Guitierrez-Zamorano C."/>
            <person name="Ikeda-Ohtsubo W."/>
            <person name="Morita H."/>
            <person name="Kitazawa H."/>
            <person name="Villena J."/>
        </authorList>
    </citation>
    <scope>NUCLEOTIDE SEQUENCE [LARGE SCALE GENOMIC DNA]</scope>
    <source>
        <strain evidence="12 13">UCO-SMC3</strain>
    </source>
</reference>
<feature type="active site" description="Charge relay system" evidence="9">
    <location>
        <position position="493"/>
    </location>
</feature>
<dbReference type="SUPFAM" id="SSF53474">
    <property type="entry name" value="alpha/beta-Hydrolases"/>
    <property type="match status" value="1"/>
</dbReference>
<dbReference type="OrthoDB" id="319764at2"/>
<keyword evidence="5 9" id="KW-0031">Aminopeptidase</keyword>
<feature type="active site" description="Charge relay system" evidence="9">
    <location>
        <position position="373"/>
    </location>
</feature>
<dbReference type="RefSeq" id="WP_124943578.1">
    <property type="nucleotide sequence ID" value="NZ_RHGY01000007.1"/>
</dbReference>
<dbReference type="Gene3D" id="2.60.120.260">
    <property type="entry name" value="Galactose-binding domain-like"/>
    <property type="match status" value="1"/>
</dbReference>
<dbReference type="HAMAP" id="MF_00698">
    <property type="entry name" value="Aminopeptidase_S15"/>
    <property type="match status" value="1"/>
</dbReference>
<keyword evidence="7 9" id="KW-0378">Hydrolase</keyword>
<dbReference type="Pfam" id="PF09168">
    <property type="entry name" value="PepX_N"/>
    <property type="match status" value="1"/>
</dbReference>
<dbReference type="EC" id="3.4.14.11" evidence="9"/>
<evidence type="ECO:0000256" key="9">
    <source>
        <dbReference type="HAMAP-Rule" id="MF_00698"/>
    </source>
</evidence>
<evidence type="ECO:0000256" key="3">
    <source>
        <dbReference type="ARBA" id="ARBA00010819"/>
    </source>
</evidence>
<sequence length="812" mass="91146">MKNNQFGRMQLPQDAELWELRNIHFLDDDVLDTPKAQLIAFLERAFAPLVTSPAAFNQKLSQLLATPTTTMADFLVSETPLTADIFARLSFQLLQFEPNTDYDLTDPLSAYDTLQLPSFDVTTFTTATDVAHAWYQLLTTHTKNGETYLDHLTQTGYFVPFYGQVTGPVFFNGKAQAVFNPHEILHEIVYVEAPLDTDHDGQRDLLKVEVSRPKLTNSGYKAPVLYTASPYNQGTNDTFGEKLTHQVDVPLTEKAPNQATAADVQAETVTSELPPARTPIGETVLATEHFAKEQSYTLNNYFLSRGFAVVYAAGIGTRDSDGLRDTGGPDETISTVAIIEWLGGQRQAFTNKTDRIAIPAWWTNQHIAMTGRSYLGTLATAAATTGVDGLKTVISEAAISSWYDYYRDNGLVAAPDTFQGEDMDVLAGEVFSRMHDAGDYLGVKAEFEQVLTQLQKDQDRDSGSYSAYWDGRNYLNNLANIKADMILVHGLNDWNVKPRNVYNLWQGLRDLPINKKIILHQGQHIYINNFRSLDFTDMMNLWLSYKLFDLNNGADVLLPDVLIQDNVTAETWHTVSDWPAATDHQQTLYLDQNHLTKTKQTESQIQSFKDHLPETTFKHYRDDLAAWHADLFKPDSDENGLRDNRLIFKTEPLKGTWTIDGTPEITVDVAVDASVGMLSFQLVDYGDAKRLGAAPTLLAKNALSGAYDWRTDDLHEFMPEAQATPWKMITKGHINLQNRTNAYQNEAIEPNAFNQVHVTLQPTFYRLPAGHQLGLIIYATDFETTIRGNQDLTYRINPVGSQLNLRLSNTNA</sequence>
<dbReference type="Proteomes" id="UP000275836">
    <property type="component" value="Unassembled WGS sequence"/>
</dbReference>
<comment type="catalytic activity">
    <reaction evidence="1 9">
        <text>Hydrolyzes Xaa-Pro-|- bonds to release unblocked, N-terminal dipeptides from substrates including Ala-Pro-|-p-nitroanilide and (sequentially) Tyr-Pro-|-Phe-Pro-|-Gly-Pro-|-Ile.</text>
        <dbReference type="EC" id="3.4.14.11"/>
    </reaction>
</comment>
<comment type="caution">
    <text evidence="12">The sequence shown here is derived from an EMBL/GenBank/DDBJ whole genome shotgun (WGS) entry which is preliminary data.</text>
</comment>
<keyword evidence="6 9" id="KW-0645">Protease</keyword>
<dbReference type="SMART" id="SM00940">
    <property type="entry name" value="PepX_N"/>
    <property type="match status" value="1"/>
</dbReference>
<dbReference type="InterPro" id="IPR036313">
    <property type="entry name" value="PepX_N_dom_sf"/>
</dbReference>
<evidence type="ECO:0000256" key="6">
    <source>
        <dbReference type="ARBA" id="ARBA00022670"/>
    </source>
</evidence>
<evidence type="ECO:0000259" key="11">
    <source>
        <dbReference type="SMART" id="SM00940"/>
    </source>
</evidence>
<dbReference type="SUPFAM" id="SSF49785">
    <property type="entry name" value="Galactose-binding domain-like"/>
    <property type="match status" value="1"/>
</dbReference>
<dbReference type="InterPro" id="IPR029058">
    <property type="entry name" value="AB_hydrolase_fold"/>
</dbReference>
<dbReference type="InterPro" id="IPR013736">
    <property type="entry name" value="Xaa-Pro_dipept_C"/>
</dbReference>
<dbReference type="GO" id="GO:0005737">
    <property type="term" value="C:cytoplasm"/>
    <property type="evidence" value="ECO:0007669"/>
    <property type="project" value="UniProtKB-SubCell"/>
</dbReference>
<dbReference type="SMART" id="SM00939">
    <property type="entry name" value="PepX_C"/>
    <property type="match status" value="1"/>
</dbReference>
<dbReference type="Pfam" id="PF08530">
    <property type="entry name" value="PepX_C"/>
    <property type="match status" value="1"/>
</dbReference>
<dbReference type="InterPro" id="IPR008252">
    <property type="entry name" value="Pept_S15_Xpro"/>
</dbReference>
<keyword evidence="8 9" id="KW-0720">Serine protease</keyword>
<name>A0A3P2R9X5_WEIVI</name>
<feature type="domain" description="Xaa-Pro dipeptidyl-peptidase C-terminal" evidence="10">
    <location>
        <begin position="540"/>
        <end position="804"/>
    </location>
</feature>
<evidence type="ECO:0000313" key="13">
    <source>
        <dbReference type="Proteomes" id="UP000275836"/>
    </source>
</evidence>
<feature type="domain" description="X-Prolyl dipeptidyl aminopeptidase PepX N-terminal" evidence="11">
    <location>
        <begin position="1"/>
        <end position="157"/>
    </location>
</feature>
<dbReference type="InterPro" id="IPR008979">
    <property type="entry name" value="Galactose-bd-like_sf"/>
</dbReference>
<dbReference type="GO" id="GO:0004177">
    <property type="term" value="F:aminopeptidase activity"/>
    <property type="evidence" value="ECO:0007669"/>
    <property type="project" value="UniProtKB-KW"/>
</dbReference>
<accession>A0A3P2R9X5</accession>
<dbReference type="PRINTS" id="PR00923">
    <property type="entry name" value="LACTOPTASE"/>
</dbReference>
<feature type="active site" description="Charge relay system" evidence="9">
    <location>
        <position position="524"/>
    </location>
</feature>
<gene>
    <name evidence="9" type="primary">pepX</name>
    <name evidence="12" type="ORF">D3P96_06605</name>
</gene>
<evidence type="ECO:0000256" key="5">
    <source>
        <dbReference type="ARBA" id="ARBA00022438"/>
    </source>
</evidence>
<dbReference type="NCBIfam" id="NF003781">
    <property type="entry name" value="PRK05371.1-2"/>
    <property type="match status" value="1"/>
</dbReference>
<evidence type="ECO:0000256" key="7">
    <source>
        <dbReference type="ARBA" id="ARBA00022801"/>
    </source>
</evidence>
<organism evidence="12 13">
    <name type="scientific">Weissella viridescens</name>
    <name type="common">Lactobacillus viridescens</name>
    <dbReference type="NCBI Taxonomy" id="1629"/>
    <lineage>
        <taxon>Bacteria</taxon>
        <taxon>Bacillati</taxon>
        <taxon>Bacillota</taxon>
        <taxon>Bacilli</taxon>
        <taxon>Lactobacillales</taxon>
        <taxon>Lactobacillaceae</taxon>
        <taxon>Weissella</taxon>
    </lineage>
</organism>
<dbReference type="SUPFAM" id="SSF81761">
    <property type="entry name" value="X-Prolyl dipeptidyl aminopeptidase PepX, N-terminal domain"/>
    <property type="match status" value="1"/>
</dbReference>
<dbReference type="InterPro" id="IPR000383">
    <property type="entry name" value="Xaa-Pro-like_dom"/>
</dbReference>
<evidence type="ECO:0000256" key="1">
    <source>
        <dbReference type="ARBA" id="ARBA00000123"/>
    </source>
</evidence>
<evidence type="ECO:0000256" key="2">
    <source>
        <dbReference type="ARBA" id="ARBA00003997"/>
    </source>
</evidence>
<dbReference type="Gene3D" id="3.40.50.1820">
    <property type="entry name" value="alpha/beta hydrolase"/>
    <property type="match status" value="1"/>
</dbReference>
<dbReference type="AlphaFoldDB" id="A0A3P2R9X5"/>
<evidence type="ECO:0000256" key="4">
    <source>
        <dbReference type="ARBA" id="ARBA00011738"/>
    </source>
</evidence>
<comment type="subcellular location">
    <subcellularLocation>
        <location evidence="9">Cytoplasm</location>
    </subcellularLocation>
</comment>
<dbReference type="InterPro" id="IPR015251">
    <property type="entry name" value="PepX_N_dom"/>
</dbReference>
<proteinExistence type="inferred from homology"/>
<dbReference type="EMBL" id="RHGY01000007">
    <property type="protein sequence ID" value="RRG17619.1"/>
    <property type="molecule type" value="Genomic_DNA"/>
</dbReference>
<evidence type="ECO:0000259" key="10">
    <source>
        <dbReference type="SMART" id="SM00939"/>
    </source>
</evidence>
<dbReference type="Gene3D" id="1.10.246.70">
    <property type="match status" value="1"/>
</dbReference>
<dbReference type="GO" id="GO:0008239">
    <property type="term" value="F:dipeptidyl-peptidase activity"/>
    <property type="evidence" value="ECO:0007669"/>
    <property type="project" value="UniProtKB-UniRule"/>
</dbReference>
<protein>
    <recommendedName>
        <fullName evidence="9">Xaa-Pro dipeptidyl-peptidase</fullName>
        <ecNumber evidence="9">3.4.14.11</ecNumber>
    </recommendedName>
    <alternativeName>
        <fullName evidence="9">X-Pro dipeptidyl-peptidase</fullName>
    </alternativeName>
    <alternativeName>
        <fullName evidence="9">X-prolyl-dipeptidyl aminopeptidase</fullName>
        <shortName evidence="9">X-PDAP</shortName>
    </alternativeName>
</protein>
<dbReference type="Pfam" id="PF02129">
    <property type="entry name" value="Peptidase_S15"/>
    <property type="match status" value="1"/>
</dbReference>
<comment type="similarity">
    <text evidence="3 9">Belongs to the peptidase S15 family.</text>
</comment>
<dbReference type="GO" id="GO:0008236">
    <property type="term" value="F:serine-type peptidase activity"/>
    <property type="evidence" value="ECO:0007669"/>
    <property type="project" value="UniProtKB-KW"/>
</dbReference>
<evidence type="ECO:0000256" key="8">
    <source>
        <dbReference type="ARBA" id="ARBA00022825"/>
    </source>
</evidence>
<comment type="function">
    <text evidence="2 9">Removes N-terminal dipeptides sequentially from polypeptides having unsubstituted N-termini provided that the penultimate residue is proline.</text>
</comment>
<evidence type="ECO:0000313" key="12">
    <source>
        <dbReference type="EMBL" id="RRG17619.1"/>
    </source>
</evidence>
<keyword evidence="9" id="KW-0963">Cytoplasm</keyword>
<comment type="subunit">
    <text evidence="4 9">Homodimer.</text>
</comment>